<accession>A0A3D8SL18</accession>
<dbReference type="GO" id="GO:0008270">
    <property type="term" value="F:zinc ion binding"/>
    <property type="evidence" value="ECO:0007669"/>
    <property type="project" value="InterPro"/>
</dbReference>
<evidence type="ECO:0000256" key="3">
    <source>
        <dbReference type="ARBA" id="ARBA00023015"/>
    </source>
</evidence>
<evidence type="ECO:0000256" key="2">
    <source>
        <dbReference type="ARBA" id="ARBA00022833"/>
    </source>
</evidence>
<keyword evidence="6" id="KW-0539">Nucleus</keyword>
<keyword evidence="5" id="KW-0804">Transcription</keyword>
<proteinExistence type="predicted"/>
<dbReference type="PROSITE" id="PS50048">
    <property type="entry name" value="ZN2_CY6_FUNGAL_2"/>
    <property type="match status" value="1"/>
</dbReference>
<dbReference type="Gene3D" id="4.10.240.10">
    <property type="entry name" value="Zn(2)-C6 fungal-type DNA-binding domain"/>
    <property type="match status" value="1"/>
</dbReference>
<dbReference type="InterPro" id="IPR036864">
    <property type="entry name" value="Zn2-C6_fun-type_DNA-bd_sf"/>
</dbReference>
<sequence length="606" mass="66765">MAPVTMKSATPSDNVDGHGRVKRFSKRSRTGCRTCRARRIKCDETPGQCTNCTSTKRICEGYEVCRIPPARGPRTAKASAASVCIQNPSLATLQRDISSRVQWKVTSDESRCLSFFQYRSVPQLVAFFDSPVWQRLILQLCYNEPAVFHAVVALGAVNQGHESARRRLAHNPRPAHRKTLQSQEEWYLFALEQSGRSFALLNKRRMSEDPYLQTVILVCCLLFVMCELLHRNIATAITHVQSGLRILNALKIERHVCGLNLTGPSAFDELVVESFLSLQGSSVFFGTREPLPVDQSFVFTQPYGVYLGDCTDGTGAGAGSCFSSLQQARKVLSPLQHTLWLFVAKCMHADDAERAAMYTALENQQHLLLTYFTRFLHVFDAFCLSTYGTTTFESACSRGLSGAEVNTAERRARRGAELTRLSVLSSILSVKNALLGAAQAQPPQYTAESIGVLDAAENAMRNVKADMHGDSPTLTPQSEIVPALFLAALRCPDIGVGCRAITAAREWGAEEGFLSASMCADILEEALRMRLQRGFEGAGEVLEGVSFDVRGDGRVTARILYDVHGEEKEHVVVLERNEALVADLLAIDGSRDWPCVRALGLLDHVL</sequence>
<dbReference type="OrthoDB" id="3145928at2759"/>
<evidence type="ECO:0000256" key="1">
    <source>
        <dbReference type="ARBA" id="ARBA00022723"/>
    </source>
</evidence>
<organism evidence="9 10">
    <name type="scientific">Aspergillus mulundensis</name>
    <dbReference type="NCBI Taxonomy" id="1810919"/>
    <lineage>
        <taxon>Eukaryota</taxon>
        <taxon>Fungi</taxon>
        <taxon>Dikarya</taxon>
        <taxon>Ascomycota</taxon>
        <taxon>Pezizomycotina</taxon>
        <taxon>Eurotiomycetes</taxon>
        <taxon>Eurotiomycetidae</taxon>
        <taxon>Eurotiales</taxon>
        <taxon>Aspergillaceae</taxon>
        <taxon>Aspergillus</taxon>
        <taxon>Aspergillus subgen. Nidulantes</taxon>
    </lineage>
</organism>
<dbReference type="GO" id="GO:0000981">
    <property type="term" value="F:DNA-binding transcription factor activity, RNA polymerase II-specific"/>
    <property type="evidence" value="ECO:0007669"/>
    <property type="project" value="InterPro"/>
</dbReference>
<keyword evidence="2" id="KW-0862">Zinc</keyword>
<gene>
    <name evidence="9" type="ORF">DSM5745_03659</name>
</gene>
<dbReference type="SMART" id="SM00066">
    <property type="entry name" value="GAL4"/>
    <property type="match status" value="1"/>
</dbReference>
<evidence type="ECO:0000259" key="8">
    <source>
        <dbReference type="PROSITE" id="PS50048"/>
    </source>
</evidence>
<dbReference type="SUPFAM" id="SSF57701">
    <property type="entry name" value="Zn2/Cys6 DNA-binding domain"/>
    <property type="match status" value="1"/>
</dbReference>
<name>A0A3D8SL18_9EURO</name>
<keyword evidence="10" id="KW-1185">Reference proteome</keyword>
<keyword evidence="3" id="KW-0805">Transcription regulation</keyword>
<evidence type="ECO:0000256" key="5">
    <source>
        <dbReference type="ARBA" id="ARBA00023163"/>
    </source>
</evidence>
<keyword evidence="1" id="KW-0479">Metal-binding</keyword>
<dbReference type="RefSeq" id="XP_026606541.1">
    <property type="nucleotide sequence ID" value="XM_026745675.1"/>
</dbReference>
<dbReference type="EMBL" id="PVWQ01000003">
    <property type="protein sequence ID" value="RDW87017.1"/>
    <property type="molecule type" value="Genomic_DNA"/>
</dbReference>
<dbReference type="GO" id="GO:0003677">
    <property type="term" value="F:DNA binding"/>
    <property type="evidence" value="ECO:0007669"/>
    <property type="project" value="UniProtKB-KW"/>
</dbReference>
<evidence type="ECO:0000313" key="10">
    <source>
        <dbReference type="Proteomes" id="UP000256690"/>
    </source>
</evidence>
<dbReference type="InterPro" id="IPR001138">
    <property type="entry name" value="Zn2Cys6_DnaBD"/>
</dbReference>
<dbReference type="STRING" id="1810919.A0A3D8SL18"/>
<evidence type="ECO:0000256" key="4">
    <source>
        <dbReference type="ARBA" id="ARBA00023125"/>
    </source>
</evidence>
<dbReference type="Proteomes" id="UP000256690">
    <property type="component" value="Unassembled WGS sequence"/>
</dbReference>
<reference evidence="9 10" key="1">
    <citation type="journal article" date="2018" name="IMA Fungus">
        <title>IMA Genome-F 9: Draft genome sequence of Annulohypoxylon stygium, Aspergillus mulundensis, Berkeleyomyces basicola (syn. Thielaviopsis basicola), Ceratocystis smalleyi, two Cercospora beticola strains, Coleophoma cylindrospora, Fusarium fracticaudum, Phialophora cf. hyalina, and Morchella septimelata.</title>
        <authorList>
            <person name="Wingfield B.D."/>
            <person name="Bills G.F."/>
            <person name="Dong Y."/>
            <person name="Huang W."/>
            <person name="Nel W.J."/>
            <person name="Swalarsk-Parry B.S."/>
            <person name="Vaghefi N."/>
            <person name="Wilken P.M."/>
            <person name="An Z."/>
            <person name="de Beer Z.W."/>
            <person name="De Vos L."/>
            <person name="Chen L."/>
            <person name="Duong T.A."/>
            <person name="Gao Y."/>
            <person name="Hammerbacher A."/>
            <person name="Kikkert J.R."/>
            <person name="Li Y."/>
            <person name="Li H."/>
            <person name="Li K."/>
            <person name="Li Q."/>
            <person name="Liu X."/>
            <person name="Ma X."/>
            <person name="Naidoo K."/>
            <person name="Pethybridge S.J."/>
            <person name="Sun J."/>
            <person name="Steenkamp E.T."/>
            <person name="van der Nest M.A."/>
            <person name="van Wyk S."/>
            <person name="Wingfield M.J."/>
            <person name="Xiong C."/>
            <person name="Yue Q."/>
            <person name="Zhang X."/>
        </authorList>
    </citation>
    <scope>NUCLEOTIDE SEQUENCE [LARGE SCALE GENOMIC DNA]</scope>
    <source>
        <strain evidence="9 10">DSM 5745</strain>
    </source>
</reference>
<feature type="region of interest" description="Disordered" evidence="7">
    <location>
        <begin position="1"/>
        <end position="22"/>
    </location>
</feature>
<evidence type="ECO:0000256" key="6">
    <source>
        <dbReference type="ARBA" id="ARBA00023242"/>
    </source>
</evidence>
<dbReference type="GeneID" id="38114029"/>
<dbReference type="PANTHER" id="PTHR36206:SF16">
    <property type="entry name" value="TRANSCRIPTION FACTOR DOMAIN-CONTAINING PROTEIN-RELATED"/>
    <property type="match status" value="1"/>
</dbReference>
<dbReference type="Pfam" id="PF11951">
    <property type="entry name" value="Fungal_trans_2"/>
    <property type="match status" value="1"/>
</dbReference>
<dbReference type="InterPro" id="IPR052360">
    <property type="entry name" value="Transcr_Regulatory_Proteins"/>
</dbReference>
<dbReference type="CDD" id="cd00067">
    <property type="entry name" value="GAL4"/>
    <property type="match status" value="1"/>
</dbReference>
<dbReference type="AlphaFoldDB" id="A0A3D8SL18"/>
<dbReference type="PANTHER" id="PTHR36206">
    <property type="entry name" value="ASPERCRYPTIN BIOSYNTHESIS CLUSTER-SPECIFIC TRANSCRIPTION REGULATOR ATNN-RELATED"/>
    <property type="match status" value="1"/>
</dbReference>
<dbReference type="PROSITE" id="PS00463">
    <property type="entry name" value="ZN2_CY6_FUNGAL_1"/>
    <property type="match status" value="1"/>
</dbReference>
<comment type="caution">
    <text evidence="9">The sequence shown here is derived from an EMBL/GenBank/DDBJ whole genome shotgun (WGS) entry which is preliminary data.</text>
</comment>
<evidence type="ECO:0000256" key="7">
    <source>
        <dbReference type="SAM" id="MobiDB-lite"/>
    </source>
</evidence>
<evidence type="ECO:0000313" key="9">
    <source>
        <dbReference type="EMBL" id="RDW87017.1"/>
    </source>
</evidence>
<keyword evidence="4" id="KW-0238">DNA-binding</keyword>
<protein>
    <recommendedName>
        <fullName evidence="8">Zn(2)-C6 fungal-type domain-containing protein</fullName>
    </recommendedName>
</protein>
<feature type="domain" description="Zn(2)-C6 fungal-type" evidence="8">
    <location>
        <begin position="31"/>
        <end position="59"/>
    </location>
</feature>
<dbReference type="InterPro" id="IPR021858">
    <property type="entry name" value="Fun_TF"/>
</dbReference>